<evidence type="ECO:0000313" key="1">
    <source>
        <dbReference type="EMBL" id="PRY84279.1"/>
    </source>
</evidence>
<reference evidence="1 2" key="1">
    <citation type="submission" date="2018-03" db="EMBL/GenBank/DDBJ databases">
        <title>Genomic Encyclopedia of Archaeal and Bacterial Type Strains, Phase II (KMG-II): from individual species to whole genera.</title>
        <authorList>
            <person name="Goeker M."/>
        </authorList>
    </citation>
    <scope>NUCLEOTIDE SEQUENCE [LARGE SCALE GENOMIC DNA]</scope>
    <source>
        <strain evidence="1 2">DSM 100212</strain>
    </source>
</reference>
<keyword evidence="2" id="KW-1185">Reference proteome</keyword>
<gene>
    <name evidence="1" type="ORF">CLV74_1261</name>
</gene>
<dbReference type="EMBL" id="PVTQ01000026">
    <property type="protein sequence ID" value="PRY84279.1"/>
    <property type="molecule type" value="Genomic_DNA"/>
</dbReference>
<sequence length="43" mass="5009">MERISAPFSFQINALRGVSLKEAPFLKQLRTLLNFLCARFSFF</sequence>
<organism evidence="1 2">
    <name type="scientific">Donghicola tyrosinivorans</name>
    <dbReference type="NCBI Taxonomy" id="1652492"/>
    <lineage>
        <taxon>Bacteria</taxon>
        <taxon>Pseudomonadati</taxon>
        <taxon>Pseudomonadota</taxon>
        <taxon>Alphaproteobacteria</taxon>
        <taxon>Rhodobacterales</taxon>
        <taxon>Roseobacteraceae</taxon>
        <taxon>Donghicola</taxon>
    </lineage>
</organism>
<accession>A0A2T0WC39</accession>
<comment type="caution">
    <text evidence="1">The sequence shown here is derived from an EMBL/GenBank/DDBJ whole genome shotgun (WGS) entry which is preliminary data.</text>
</comment>
<protein>
    <submittedName>
        <fullName evidence="1">Uncharacterized protein</fullName>
    </submittedName>
</protein>
<evidence type="ECO:0000313" key="2">
    <source>
        <dbReference type="Proteomes" id="UP000238392"/>
    </source>
</evidence>
<proteinExistence type="predicted"/>
<name>A0A2T0WC39_9RHOB</name>
<dbReference type="AlphaFoldDB" id="A0A2T0WC39"/>
<dbReference type="Proteomes" id="UP000238392">
    <property type="component" value="Unassembled WGS sequence"/>
</dbReference>